<dbReference type="Proteomes" id="UP000308600">
    <property type="component" value="Unassembled WGS sequence"/>
</dbReference>
<sequence>MCLLNPRGWDDFVRHSCGLFSSKFIQAGMDLGRSRRFIFIRARVSGEAQPQYIVLYVRQAISQQLCLRGRATLVEKLGVLSSANSENEARSQASELLQHRPPPDIIQLPDLHENYIMSHAKFLELAPADDDINVPVIDSTKELICRDLWVVKGSTSVQDYKHSMRNKFGVNSVIGFTRVEDTCKFSDDSLSLEPSNILPSPGGPQIRDIRIHVRSFSEVQGVRRLADAKTPRQFVTAVVHAMLGHFNLWNSQGILHCGINPDSILITDATPRDSISEITAASKLTACQGVLLGEDTGRSVHESLSIEGEIDTDGLDLLYYLPIRVLWAKLHNRPGNRDIWDDLESALWVMIFEYLKIVARVNPKFEYKPLLHYDEMFSTTDGSSILRAKHVIIVEWLLRDTAPGFGPFREFFTLWYKLLDDGSSDTLQSLRDFFERILSYVAREKGDWDSWEAFWEAGGGYEEAYFLQKLEAFNRWVGD</sequence>
<name>A0ACD3B566_9AGAR</name>
<evidence type="ECO:0000313" key="1">
    <source>
        <dbReference type="EMBL" id="TFK72951.1"/>
    </source>
</evidence>
<gene>
    <name evidence="1" type="ORF">BDN72DRAFT_271484</name>
</gene>
<organism evidence="1 2">
    <name type="scientific">Pluteus cervinus</name>
    <dbReference type="NCBI Taxonomy" id="181527"/>
    <lineage>
        <taxon>Eukaryota</taxon>
        <taxon>Fungi</taxon>
        <taxon>Dikarya</taxon>
        <taxon>Basidiomycota</taxon>
        <taxon>Agaricomycotina</taxon>
        <taxon>Agaricomycetes</taxon>
        <taxon>Agaricomycetidae</taxon>
        <taxon>Agaricales</taxon>
        <taxon>Pluteineae</taxon>
        <taxon>Pluteaceae</taxon>
        <taxon>Pluteus</taxon>
    </lineage>
</organism>
<accession>A0ACD3B566</accession>
<keyword evidence="2" id="KW-1185">Reference proteome</keyword>
<evidence type="ECO:0000313" key="2">
    <source>
        <dbReference type="Proteomes" id="UP000308600"/>
    </source>
</evidence>
<proteinExistence type="predicted"/>
<dbReference type="EMBL" id="ML208280">
    <property type="protein sequence ID" value="TFK72951.1"/>
    <property type="molecule type" value="Genomic_DNA"/>
</dbReference>
<reference evidence="1 2" key="1">
    <citation type="journal article" date="2019" name="Nat. Ecol. Evol.">
        <title>Megaphylogeny resolves global patterns of mushroom evolution.</title>
        <authorList>
            <person name="Varga T."/>
            <person name="Krizsan K."/>
            <person name="Foldi C."/>
            <person name="Dima B."/>
            <person name="Sanchez-Garcia M."/>
            <person name="Sanchez-Ramirez S."/>
            <person name="Szollosi G.J."/>
            <person name="Szarkandi J.G."/>
            <person name="Papp V."/>
            <person name="Albert L."/>
            <person name="Andreopoulos W."/>
            <person name="Angelini C."/>
            <person name="Antonin V."/>
            <person name="Barry K.W."/>
            <person name="Bougher N.L."/>
            <person name="Buchanan P."/>
            <person name="Buyck B."/>
            <person name="Bense V."/>
            <person name="Catcheside P."/>
            <person name="Chovatia M."/>
            <person name="Cooper J."/>
            <person name="Damon W."/>
            <person name="Desjardin D."/>
            <person name="Finy P."/>
            <person name="Geml J."/>
            <person name="Haridas S."/>
            <person name="Hughes K."/>
            <person name="Justo A."/>
            <person name="Karasinski D."/>
            <person name="Kautmanova I."/>
            <person name="Kiss B."/>
            <person name="Kocsube S."/>
            <person name="Kotiranta H."/>
            <person name="LaButti K.M."/>
            <person name="Lechner B.E."/>
            <person name="Liimatainen K."/>
            <person name="Lipzen A."/>
            <person name="Lukacs Z."/>
            <person name="Mihaltcheva S."/>
            <person name="Morgado L.N."/>
            <person name="Niskanen T."/>
            <person name="Noordeloos M.E."/>
            <person name="Ohm R.A."/>
            <person name="Ortiz-Santana B."/>
            <person name="Ovrebo C."/>
            <person name="Racz N."/>
            <person name="Riley R."/>
            <person name="Savchenko A."/>
            <person name="Shiryaev A."/>
            <person name="Soop K."/>
            <person name="Spirin V."/>
            <person name="Szebenyi C."/>
            <person name="Tomsovsky M."/>
            <person name="Tulloss R.E."/>
            <person name="Uehling J."/>
            <person name="Grigoriev I.V."/>
            <person name="Vagvolgyi C."/>
            <person name="Papp T."/>
            <person name="Martin F.M."/>
            <person name="Miettinen O."/>
            <person name="Hibbett D.S."/>
            <person name="Nagy L.G."/>
        </authorList>
    </citation>
    <scope>NUCLEOTIDE SEQUENCE [LARGE SCALE GENOMIC DNA]</scope>
    <source>
        <strain evidence="1 2">NL-1719</strain>
    </source>
</reference>
<protein>
    <submittedName>
        <fullName evidence="1">Uncharacterized protein</fullName>
    </submittedName>
</protein>